<dbReference type="InterPro" id="IPR036102">
    <property type="entry name" value="OsmC/Ohrsf"/>
</dbReference>
<dbReference type="Gene3D" id="3.30.300.20">
    <property type="match status" value="1"/>
</dbReference>
<reference evidence="1" key="1">
    <citation type="submission" date="2018-05" db="EMBL/GenBank/DDBJ databases">
        <authorList>
            <person name="Lanie J.A."/>
            <person name="Ng W.-L."/>
            <person name="Kazmierczak K.M."/>
            <person name="Andrzejewski T.M."/>
            <person name="Davidsen T.M."/>
            <person name="Wayne K.J."/>
            <person name="Tettelin H."/>
            <person name="Glass J.I."/>
            <person name="Rusch D."/>
            <person name="Podicherti R."/>
            <person name="Tsui H.-C.T."/>
            <person name="Winkler M.E."/>
        </authorList>
    </citation>
    <scope>NUCLEOTIDE SEQUENCE</scope>
</reference>
<accession>A0A382JUU2</accession>
<organism evidence="1">
    <name type="scientific">marine metagenome</name>
    <dbReference type="NCBI Taxonomy" id="408172"/>
    <lineage>
        <taxon>unclassified sequences</taxon>
        <taxon>metagenomes</taxon>
        <taxon>ecological metagenomes</taxon>
    </lineage>
</organism>
<proteinExistence type="predicted"/>
<evidence type="ECO:0000313" key="1">
    <source>
        <dbReference type="EMBL" id="SVC15638.1"/>
    </source>
</evidence>
<dbReference type="AlphaFoldDB" id="A0A382JUU2"/>
<dbReference type="PANTHER" id="PTHR39624">
    <property type="entry name" value="PROTEIN INVOLVED IN RIMO-MEDIATED BETA-METHYLTHIOLATION OF RIBOSOMAL PROTEIN S12 YCAO"/>
    <property type="match status" value="1"/>
</dbReference>
<evidence type="ECO:0008006" key="2">
    <source>
        <dbReference type="Google" id="ProtNLM"/>
    </source>
</evidence>
<gene>
    <name evidence="1" type="ORF">METZ01_LOCUS268492</name>
</gene>
<dbReference type="PANTHER" id="PTHR39624:SF2">
    <property type="entry name" value="OSMC-LIKE PROTEIN"/>
    <property type="match status" value="1"/>
</dbReference>
<dbReference type="Pfam" id="PF02566">
    <property type="entry name" value="OsmC"/>
    <property type="match status" value="1"/>
</dbReference>
<dbReference type="InterPro" id="IPR015946">
    <property type="entry name" value="KH_dom-like_a/b"/>
</dbReference>
<dbReference type="InterPro" id="IPR003718">
    <property type="entry name" value="OsmC/Ohr_fam"/>
</dbReference>
<name>A0A382JUU2_9ZZZZ</name>
<protein>
    <recommendedName>
        <fullName evidence="2">OsmC family protein</fullName>
    </recommendedName>
</protein>
<sequence>MGQISTVEYLGKLRTKAVHLESGSEIYTDAPKDNEGKGELFAPTDLVATALASCMITIMGIMAKRHGFNIQSTRAEIEKEMGNNPRRISAVRIHIHFPQNYTDKEKKILEKTAYTCPVGKSLSNELEEEITFHYPKS</sequence>
<dbReference type="SUPFAM" id="SSF82784">
    <property type="entry name" value="OsmC-like"/>
    <property type="match status" value="1"/>
</dbReference>
<dbReference type="EMBL" id="UINC01076452">
    <property type="protein sequence ID" value="SVC15638.1"/>
    <property type="molecule type" value="Genomic_DNA"/>
</dbReference>